<dbReference type="PROSITE" id="PS50893">
    <property type="entry name" value="ABC_TRANSPORTER_2"/>
    <property type="match status" value="1"/>
</dbReference>
<dbReference type="GO" id="GO:0022857">
    <property type="term" value="F:transmembrane transporter activity"/>
    <property type="evidence" value="ECO:0007669"/>
    <property type="project" value="UniProtKB-ARBA"/>
</dbReference>
<evidence type="ECO:0000313" key="13">
    <source>
        <dbReference type="Proteomes" id="UP000051841"/>
    </source>
</evidence>
<dbReference type="Pfam" id="PF02687">
    <property type="entry name" value="FtsX"/>
    <property type="match status" value="1"/>
</dbReference>
<dbReference type="InterPro" id="IPR013378">
    <property type="entry name" value="InlB-like_B-rpt"/>
</dbReference>
<dbReference type="PROSITE" id="PS00211">
    <property type="entry name" value="ABC_TRANSPORTER_1"/>
    <property type="match status" value="1"/>
</dbReference>
<keyword evidence="13" id="KW-1185">Reference proteome</keyword>
<dbReference type="InterPro" id="IPR017871">
    <property type="entry name" value="ABC_transporter-like_CS"/>
</dbReference>
<evidence type="ECO:0000256" key="7">
    <source>
        <dbReference type="ARBA" id="ARBA00022989"/>
    </source>
</evidence>
<dbReference type="SUPFAM" id="SSF52540">
    <property type="entry name" value="P-loop containing nucleoside triphosphate hydrolases"/>
    <property type="match status" value="1"/>
</dbReference>
<dbReference type="Proteomes" id="UP000051841">
    <property type="component" value="Unassembled WGS sequence"/>
</dbReference>
<dbReference type="InterPro" id="IPR003838">
    <property type="entry name" value="ABC3_permease_C"/>
</dbReference>
<dbReference type="PATRIC" id="fig|1410657.5.peg.525"/>
<dbReference type="EMBL" id="JQBL01000016">
    <property type="protein sequence ID" value="KRN49973.1"/>
    <property type="molecule type" value="Genomic_DNA"/>
</dbReference>
<name>A0A0R2HI28_9FIRM</name>
<dbReference type="PANTHER" id="PTHR42798">
    <property type="entry name" value="LIPOPROTEIN-RELEASING SYSTEM ATP-BINDING PROTEIN LOLD"/>
    <property type="match status" value="1"/>
</dbReference>
<dbReference type="InterPro" id="IPR003439">
    <property type="entry name" value="ABC_transporter-like_ATP-bd"/>
</dbReference>
<dbReference type="GO" id="GO:0098796">
    <property type="term" value="C:membrane protein complex"/>
    <property type="evidence" value="ECO:0007669"/>
    <property type="project" value="UniProtKB-ARBA"/>
</dbReference>
<dbReference type="FunFam" id="3.40.50.300:FF:000032">
    <property type="entry name" value="Export ABC transporter ATP-binding protein"/>
    <property type="match status" value="1"/>
</dbReference>
<feature type="transmembrane region" description="Helical" evidence="10">
    <location>
        <begin position="1019"/>
        <end position="1037"/>
    </location>
</feature>
<keyword evidence="4 10" id="KW-0812">Transmembrane</keyword>
<evidence type="ECO:0000313" key="12">
    <source>
        <dbReference type="EMBL" id="KRN49973.1"/>
    </source>
</evidence>
<keyword evidence="2" id="KW-0813">Transport</keyword>
<evidence type="ECO:0000256" key="8">
    <source>
        <dbReference type="ARBA" id="ARBA00023136"/>
    </source>
</evidence>
<feature type="domain" description="ABC transporter" evidence="11">
    <location>
        <begin position="2"/>
        <end position="240"/>
    </location>
</feature>
<dbReference type="AlphaFoldDB" id="A0A0R2HI28"/>
<dbReference type="GO" id="GO:0016887">
    <property type="term" value="F:ATP hydrolysis activity"/>
    <property type="evidence" value="ECO:0007669"/>
    <property type="project" value="InterPro"/>
</dbReference>
<dbReference type="Pfam" id="PF00005">
    <property type="entry name" value="ABC_tran"/>
    <property type="match status" value="1"/>
</dbReference>
<evidence type="ECO:0000256" key="5">
    <source>
        <dbReference type="ARBA" id="ARBA00022741"/>
    </source>
</evidence>
<comment type="caution">
    <text evidence="12">The sequence shown here is derived from an EMBL/GenBank/DDBJ whole genome shotgun (WGS) entry which is preliminary data.</text>
</comment>
<protein>
    <submittedName>
        <fullName evidence="12">ABC transporter-like protein</fullName>
    </submittedName>
</protein>
<keyword evidence="3" id="KW-1003">Cell membrane</keyword>
<dbReference type="RefSeq" id="WP_031589406.1">
    <property type="nucleotide sequence ID" value="NZ_JNKN01000021.1"/>
</dbReference>
<evidence type="ECO:0000256" key="3">
    <source>
        <dbReference type="ARBA" id="ARBA00022475"/>
    </source>
</evidence>
<proteinExistence type="inferred from homology"/>
<keyword evidence="7 10" id="KW-1133">Transmembrane helix</keyword>
<evidence type="ECO:0000256" key="6">
    <source>
        <dbReference type="ARBA" id="ARBA00022840"/>
    </source>
</evidence>
<evidence type="ECO:0000256" key="1">
    <source>
        <dbReference type="ARBA" id="ARBA00004429"/>
    </source>
</evidence>
<comment type="similarity">
    <text evidence="9">Belongs to the ABC transporter superfamily. Macrolide exporter (TC 3.A.1.122) family.</text>
</comment>
<feature type="transmembrane region" description="Helical" evidence="10">
    <location>
        <begin position="981"/>
        <end position="1007"/>
    </location>
</feature>
<feature type="transmembrane region" description="Helical" evidence="10">
    <location>
        <begin position="922"/>
        <end position="950"/>
    </location>
</feature>
<gene>
    <name evidence="12" type="ORF">IV49_GL000498</name>
</gene>
<evidence type="ECO:0000256" key="4">
    <source>
        <dbReference type="ARBA" id="ARBA00022692"/>
    </source>
</evidence>
<dbReference type="CDD" id="cd03255">
    <property type="entry name" value="ABC_MJ0796_LolCDE_FtsE"/>
    <property type="match status" value="1"/>
</dbReference>
<evidence type="ECO:0000259" key="11">
    <source>
        <dbReference type="PROSITE" id="PS50893"/>
    </source>
</evidence>
<dbReference type="InterPro" id="IPR027417">
    <property type="entry name" value="P-loop_NTPase"/>
</dbReference>
<reference evidence="12 13" key="1">
    <citation type="journal article" date="2015" name="Genome Announc.">
        <title>Expanding the biotechnology potential of lactobacilli through comparative genomics of 213 strains and associated genera.</title>
        <authorList>
            <person name="Sun Z."/>
            <person name="Harris H.M."/>
            <person name="McCann A."/>
            <person name="Guo C."/>
            <person name="Argimon S."/>
            <person name="Zhang W."/>
            <person name="Yang X."/>
            <person name="Jeffery I.B."/>
            <person name="Cooney J.C."/>
            <person name="Kagawa T.F."/>
            <person name="Liu W."/>
            <person name="Song Y."/>
            <person name="Salvetti E."/>
            <person name="Wrobel A."/>
            <person name="Rasinkangas P."/>
            <person name="Parkhill J."/>
            <person name="Rea M.C."/>
            <person name="O'Sullivan O."/>
            <person name="Ritari J."/>
            <person name="Douillard F.P."/>
            <person name="Paul Ross R."/>
            <person name="Yang R."/>
            <person name="Briner A.E."/>
            <person name="Felis G.E."/>
            <person name="de Vos W.M."/>
            <person name="Barrangou R."/>
            <person name="Klaenhammer T.R."/>
            <person name="Caufield P.W."/>
            <person name="Cui Y."/>
            <person name="Zhang H."/>
            <person name="O'Toole P.W."/>
        </authorList>
    </citation>
    <scope>NUCLEOTIDE SEQUENCE [LARGE SCALE GENOMIC DNA]</scope>
    <source>
        <strain evidence="12 13">DSM 20405</strain>
    </source>
</reference>
<evidence type="ECO:0000256" key="2">
    <source>
        <dbReference type="ARBA" id="ARBA00022448"/>
    </source>
</evidence>
<keyword evidence="8 10" id="KW-0472">Membrane</keyword>
<comment type="subcellular location">
    <subcellularLocation>
        <location evidence="1">Cell inner membrane</location>
        <topology evidence="1">Multi-pass membrane protein</topology>
    </subcellularLocation>
</comment>
<evidence type="ECO:0000256" key="9">
    <source>
        <dbReference type="ARBA" id="ARBA00038388"/>
    </source>
</evidence>
<dbReference type="NCBIfam" id="TIGR02543">
    <property type="entry name" value="List_Bact_rpt"/>
    <property type="match status" value="1"/>
</dbReference>
<keyword evidence="5" id="KW-0547">Nucleotide-binding</keyword>
<dbReference type="GO" id="GO:0005886">
    <property type="term" value="C:plasma membrane"/>
    <property type="evidence" value="ECO:0007669"/>
    <property type="project" value="UniProtKB-SubCell"/>
</dbReference>
<keyword evidence="6" id="KW-0067">ATP-binding</keyword>
<dbReference type="SMART" id="SM00382">
    <property type="entry name" value="AAA"/>
    <property type="match status" value="1"/>
</dbReference>
<sequence>MLQIKNISKIYHLDSYEQKALDDVSVNFRDNEFVAILGPSGSGKTTLLNIIGGLDHYDEGDLIINHVSTKDYKDKDWDAYRNSSIGFIFQAYNLIAHQSVLANVEMAMTLTGVSRKERRERALEALEKVGLSEHVHKKPNQLSGGQMQRVAIARALVNNPPIILADEPTGALDSATSVQVMDLLKEVAQDRLVIMVTHNPELAEEYATRIVNLSDGKITDDSHPFLDTQDESNTTRFKHTKLSFLSALSLSLANLLTKKGRTALTSFAGSIGIIGIALILALSHGVNQYIADQENDMLGSYPIELEKQAIDLSTMVNHTQKEKSVHDQAKIYSRNLVADTVETSQNMIKQNDLAKFKSYLEKNKNNLQSSVSAIEYSYNMNPQVYRLDKDKVVKVSPATLISSGSSDSSGIQLSLGSNMSMGGLSSTWTQMVSDKKLRNDQYELIKGKWPSSYNEVALIMSENNEISDYSLYTLGLMDYDHMQKLIKQVEDGKEVNDEQKSFTYDSVLGKEYKVFAPSQMYEKTDKAYVDKSSDNDYVKKNLSKGLNVKIVAVLRSNDKSSIKSGIGYDASLSNYLLKLTADSGVVKQQLNNPKINVLTGKKFGEKSSTNKNPFYQINPTGSNVSRMLRFPILKETEMPKSYTVTFKNYNGDVIHSEQINEGETLNALSFETPKRESTKEKDYVFVGWMGPNGFLTSRQITNVQVTNDVTYTATFVEYTKDAKIEDYLPEGMTQSQLNNAIEDYIKKQATVNPQANVNEKELQKYISSYLKTDVGQKMVRDYMKKYAQSYMKTYQKQMASKMKSQMSSYMKKYMQNYMKKYMSKLKGSMNMNLSKDQLQVLLAQMSDTTPTSYDEMLSKLSYYTEGQPSKISIYPNSFDGKEKVDKFINSYNKQVSDDKEKVTYTDLIGVVTKNITSIVDTISYVLIAFVAISLVVSSIMIAIITYISVLERTKEIGILRALGASKNGISKIFNAETFIEGLLSGVFGIIVTLLLCIPINAIVKSLVDVDQVARLPLEYGVILILISVFLTLVAGFFPSRIAAKKDPVTSLRSE</sequence>
<dbReference type="InterPro" id="IPR017911">
    <property type="entry name" value="MacB-like_ATP-bd"/>
</dbReference>
<dbReference type="GO" id="GO:0005524">
    <property type="term" value="F:ATP binding"/>
    <property type="evidence" value="ECO:0007669"/>
    <property type="project" value="UniProtKB-KW"/>
</dbReference>
<evidence type="ECO:0000256" key="10">
    <source>
        <dbReference type="SAM" id="Phobius"/>
    </source>
</evidence>
<dbReference type="Gene3D" id="3.40.50.300">
    <property type="entry name" value="P-loop containing nucleotide triphosphate hydrolases"/>
    <property type="match status" value="1"/>
</dbReference>
<organism evidence="12 13">
    <name type="scientific">Kandleria vitulina DSM 20405</name>
    <dbReference type="NCBI Taxonomy" id="1410657"/>
    <lineage>
        <taxon>Bacteria</taxon>
        <taxon>Bacillati</taxon>
        <taxon>Bacillota</taxon>
        <taxon>Erysipelotrichia</taxon>
        <taxon>Erysipelotrichales</taxon>
        <taxon>Coprobacillaceae</taxon>
        <taxon>Kandleria</taxon>
    </lineage>
</organism>
<accession>A0A0R2HI28</accession>
<dbReference type="PANTHER" id="PTHR42798:SF6">
    <property type="entry name" value="CELL DIVISION ATP-BINDING PROTEIN FTSE"/>
    <property type="match status" value="1"/>
</dbReference>
<dbReference type="InterPro" id="IPR003593">
    <property type="entry name" value="AAA+_ATPase"/>
</dbReference>